<evidence type="ECO:0000313" key="2">
    <source>
        <dbReference type="Proteomes" id="UP001163981"/>
    </source>
</evidence>
<dbReference type="EMBL" id="CP069620">
    <property type="protein sequence ID" value="UZH55716.1"/>
    <property type="molecule type" value="Genomic_DNA"/>
</dbReference>
<dbReference type="Proteomes" id="UP001163981">
    <property type="component" value="Chromosome"/>
</dbReference>
<name>A0ABY6NS28_9FLAO</name>
<organism evidence="1 2">
    <name type="scientific">Salinimicrobium tongyeongense</name>
    <dbReference type="NCBI Taxonomy" id="2809707"/>
    <lineage>
        <taxon>Bacteria</taxon>
        <taxon>Pseudomonadati</taxon>
        <taxon>Bacteroidota</taxon>
        <taxon>Flavobacteriia</taxon>
        <taxon>Flavobacteriales</taxon>
        <taxon>Flavobacteriaceae</taxon>
        <taxon>Salinimicrobium</taxon>
    </lineage>
</organism>
<dbReference type="RefSeq" id="WP_265164117.1">
    <property type="nucleotide sequence ID" value="NZ_CP069620.1"/>
</dbReference>
<proteinExistence type="predicted"/>
<evidence type="ECO:0000313" key="1">
    <source>
        <dbReference type="EMBL" id="UZH55716.1"/>
    </source>
</evidence>
<gene>
    <name evidence="1" type="ORF">JRG66_02185</name>
</gene>
<reference evidence="1" key="1">
    <citation type="submission" date="2021-02" db="EMBL/GenBank/DDBJ databases">
        <title>Salinimicrobium sp. nov. isolated from seawater in Tongyeong, Republic of Korea.</title>
        <authorList>
            <person name="Lee S.-J."/>
        </authorList>
    </citation>
    <scope>NUCLEOTIDE SEQUENCE</scope>
    <source>
        <strain evidence="1">HN-2-9-2</strain>
    </source>
</reference>
<dbReference type="InterPro" id="IPR016888">
    <property type="entry name" value="UCP028498"/>
</dbReference>
<accession>A0ABY6NS28</accession>
<protein>
    <submittedName>
        <fullName evidence="1">DUF2255 family protein</fullName>
    </submittedName>
</protein>
<keyword evidence="2" id="KW-1185">Reference proteome</keyword>
<dbReference type="Pfam" id="PF10012">
    <property type="entry name" value="DUF2255"/>
    <property type="match status" value="1"/>
</dbReference>
<sequence length="129" mass="15068">MSTPTGFPSEFIAYTRENTLVGIKAGSTRKTFLNIWIVEVADRFFSRSWNRSDKSWFTELMRTGTGQLKYGDRIINLKAKKLPADARVQKDIDLAYRTKYNQPENIFYSEGITQPEYANYTIEFFIDQK</sequence>